<feature type="domain" description="Nuclear receptor" evidence="11">
    <location>
        <begin position="2"/>
        <end position="78"/>
    </location>
</feature>
<dbReference type="PROSITE" id="PS00031">
    <property type="entry name" value="NUCLEAR_REC_DBD_1"/>
    <property type="match status" value="1"/>
</dbReference>
<sequence>MNQMCKVCDEPAAGFHFGAFTCEGCKSFFGRTYNNLGSISECKNGGKCVINKKNRTSCKACRLKKCLMVGMSKSGSRYGRRSNWFKIHCLLQNGTNSNTNSDVASTALSPFGSAFLPGFLQQPQGQQAAAVTVYGSKDAKDSADQPRQFPEQIKSPHPDDIALHAQLHMLNWQRDNDRIYANGQQQQQQKRASSEPSRDDDLSSSPNKRRNIKSPQEQEQEELHQHHHQQQQPQQVQPTSSPNYSLNYMQSDVVVPSSVPEVFRPFLSNCKTLSEPPSDCGSSPNDNGTDRLQEGESRCNSAMSYSNSKRTSPDHYFPARKINATVTLTTGGYFSYPPLGLIYPQANLVTPATALRTQRGGDVPLAIPCIGGLAVEQKEPIDLSIRSSRSSTRSNNNLTENEDNDDDDDNDSNDKDDSSNSDSSLNGETKRKGKPLDLTLTVKSSSLPFML</sequence>
<dbReference type="SUPFAM" id="SSF57716">
    <property type="entry name" value="Glucocorticoid receptor-like (DNA-binding domain)"/>
    <property type="match status" value="1"/>
</dbReference>
<dbReference type="InterPro" id="IPR050200">
    <property type="entry name" value="Nuclear_hormone_rcpt_NR3"/>
</dbReference>
<keyword evidence="12" id="KW-1185">Reference proteome</keyword>
<dbReference type="Proteomes" id="UP000694924">
    <property type="component" value="Unplaced"/>
</dbReference>
<evidence type="ECO:0000313" key="12">
    <source>
        <dbReference type="Proteomes" id="UP000694924"/>
    </source>
</evidence>
<feature type="region of interest" description="Disordered" evidence="10">
    <location>
        <begin position="182"/>
        <end position="245"/>
    </location>
</feature>
<evidence type="ECO:0000256" key="9">
    <source>
        <dbReference type="ARBA" id="ARBA00023242"/>
    </source>
</evidence>
<evidence type="ECO:0000256" key="7">
    <source>
        <dbReference type="ARBA" id="ARBA00023163"/>
    </source>
</evidence>
<evidence type="ECO:0000256" key="8">
    <source>
        <dbReference type="ARBA" id="ARBA00023170"/>
    </source>
</evidence>
<dbReference type="InterPro" id="IPR013088">
    <property type="entry name" value="Znf_NHR/GATA"/>
</dbReference>
<dbReference type="PRINTS" id="PR00047">
    <property type="entry name" value="STROIDFINGER"/>
</dbReference>
<keyword evidence="5" id="KW-0805">Transcription regulation</keyword>
<proteinExistence type="predicted"/>
<feature type="compositionally biased region" description="Basic and acidic residues" evidence="10">
    <location>
        <begin position="192"/>
        <end position="201"/>
    </location>
</feature>
<evidence type="ECO:0000256" key="1">
    <source>
        <dbReference type="ARBA" id="ARBA00004123"/>
    </source>
</evidence>
<evidence type="ECO:0000256" key="10">
    <source>
        <dbReference type="SAM" id="MobiDB-lite"/>
    </source>
</evidence>
<feature type="compositionally biased region" description="Low complexity" evidence="10">
    <location>
        <begin position="384"/>
        <end position="399"/>
    </location>
</feature>
<dbReference type="GeneID" id="107065314"/>
<dbReference type="Pfam" id="PF00105">
    <property type="entry name" value="zf-C4"/>
    <property type="match status" value="1"/>
</dbReference>
<keyword evidence="6" id="KW-0238">DNA-binding</keyword>
<feature type="region of interest" description="Disordered" evidence="10">
    <location>
        <begin position="273"/>
        <end position="294"/>
    </location>
</feature>
<comment type="subcellular location">
    <subcellularLocation>
        <location evidence="1">Nucleus</location>
    </subcellularLocation>
</comment>
<reference evidence="13 14" key="1">
    <citation type="submission" date="2025-05" db="UniProtKB">
        <authorList>
            <consortium name="RefSeq"/>
        </authorList>
    </citation>
    <scope>IDENTIFICATION</scope>
    <source>
        <tissue evidence="13 14">Whole body</tissue>
    </source>
</reference>
<dbReference type="PROSITE" id="PS51030">
    <property type="entry name" value="NUCLEAR_REC_DBD_2"/>
    <property type="match status" value="1"/>
</dbReference>
<evidence type="ECO:0000256" key="2">
    <source>
        <dbReference type="ARBA" id="ARBA00022723"/>
    </source>
</evidence>
<keyword evidence="4" id="KW-0862">Zinc</keyword>
<accession>A0ABM1I2F5</accession>
<evidence type="ECO:0000259" key="11">
    <source>
        <dbReference type="PROSITE" id="PS51030"/>
    </source>
</evidence>
<organism evidence="12 13">
    <name type="scientific">Polistes dominula</name>
    <name type="common">European paper wasp</name>
    <name type="synonym">Vespa dominula</name>
    <dbReference type="NCBI Taxonomy" id="743375"/>
    <lineage>
        <taxon>Eukaryota</taxon>
        <taxon>Metazoa</taxon>
        <taxon>Ecdysozoa</taxon>
        <taxon>Arthropoda</taxon>
        <taxon>Hexapoda</taxon>
        <taxon>Insecta</taxon>
        <taxon>Pterygota</taxon>
        <taxon>Neoptera</taxon>
        <taxon>Endopterygota</taxon>
        <taxon>Hymenoptera</taxon>
        <taxon>Apocrita</taxon>
        <taxon>Aculeata</taxon>
        <taxon>Vespoidea</taxon>
        <taxon>Vespidae</taxon>
        <taxon>Polistinae</taxon>
        <taxon>Polistini</taxon>
        <taxon>Polistes</taxon>
    </lineage>
</organism>
<dbReference type="Gene3D" id="3.30.50.10">
    <property type="entry name" value="Erythroid Transcription Factor GATA-1, subunit A"/>
    <property type="match status" value="1"/>
</dbReference>
<keyword evidence="2" id="KW-0479">Metal-binding</keyword>
<feature type="region of interest" description="Disordered" evidence="10">
    <location>
        <begin position="135"/>
        <end position="157"/>
    </location>
</feature>
<dbReference type="RefSeq" id="XP_015174400.1">
    <property type="nucleotide sequence ID" value="XM_015318914.1"/>
</dbReference>
<evidence type="ECO:0000256" key="6">
    <source>
        <dbReference type="ARBA" id="ARBA00023125"/>
    </source>
</evidence>
<name>A0ABM1I2F5_POLDO</name>
<evidence type="ECO:0000313" key="13">
    <source>
        <dbReference type="RefSeq" id="XP_015174392.1"/>
    </source>
</evidence>
<dbReference type="InterPro" id="IPR001628">
    <property type="entry name" value="Znf_hrmn_rcpt"/>
</dbReference>
<feature type="compositionally biased region" description="Acidic residues" evidence="10">
    <location>
        <begin position="400"/>
        <end position="411"/>
    </location>
</feature>
<dbReference type="RefSeq" id="XP_015174392.1">
    <property type="nucleotide sequence ID" value="XM_015318906.1"/>
</dbReference>
<dbReference type="PANTHER" id="PTHR48092">
    <property type="entry name" value="KNIRPS-RELATED PROTEIN-RELATED"/>
    <property type="match status" value="1"/>
</dbReference>
<evidence type="ECO:0000256" key="3">
    <source>
        <dbReference type="ARBA" id="ARBA00022771"/>
    </source>
</evidence>
<dbReference type="SMART" id="SM00399">
    <property type="entry name" value="ZnF_C4"/>
    <property type="match status" value="1"/>
</dbReference>
<evidence type="ECO:0000313" key="14">
    <source>
        <dbReference type="RefSeq" id="XP_015174400.1"/>
    </source>
</evidence>
<evidence type="ECO:0000256" key="5">
    <source>
        <dbReference type="ARBA" id="ARBA00023015"/>
    </source>
</evidence>
<evidence type="ECO:0000256" key="4">
    <source>
        <dbReference type="ARBA" id="ARBA00022833"/>
    </source>
</evidence>
<protein>
    <submittedName>
        <fullName evidence="13 14">Zygotic gap protein knirps-like</fullName>
    </submittedName>
</protein>
<keyword evidence="9" id="KW-0539">Nucleus</keyword>
<keyword evidence="7" id="KW-0804">Transcription</keyword>
<keyword evidence="8" id="KW-0675">Receptor</keyword>
<keyword evidence="3" id="KW-0863">Zinc-finger</keyword>
<feature type="region of interest" description="Disordered" evidence="10">
    <location>
        <begin position="384"/>
        <end position="438"/>
    </location>
</feature>
<gene>
    <name evidence="13 14" type="primary">LOC107065314</name>
</gene>